<dbReference type="SMART" id="SM00900">
    <property type="entry name" value="FMN_bind"/>
    <property type="match status" value="1"/>
</dbReference>
<dbReference type="RefSeq" id="WP_044822953.1">
    <property type="nucleotide sequence ID" value="NZ_CP009687.1"/>
</dbReference>
<sequence length="131" mass="14510">MKRKTIIFAMGLFIIIGSIFFALEYSRLRPYRNAIKAIEIEGIDLTQVSDGVYEGFTNGILVSAKVIVEVEDHKIVAIQLEHNHGRGKAAEVLIDKVLEMQSTNIDFITGATSSSKVILKAIENALTIVLY</sequence>
<dbReference type="InterPro" id="IPR007329">
    <property type="entry name" value="FMN-bd"/>
</dbReference>
<dbReference type="AlphaFoldDB" id="A0A0D8IH09"/>
<dbReference type="EMBL" id="CP009687">
    <property type="protein sequence ID" value="AKL94217.1"/>
    <property type="molecule type" value="Genomic_DNA"/>
</dbReference>
<dbReference type="Pfam" id="PF04205">
    <property type="entry name" value="FMN_bind"/>
    <property type="match status" value="1"/>
</dbReference>
<dbReference type="STRING" id="84022.CACET_c07070"/>
<reference evidence="1 2" key="1">
    <citation type="submission" date="2014-10" db="EMBL/GenBank/DDBJ databases">
        <title>Genome sequence of Clostridium aceticum DSM 1496.</title>
        <authorList>
            <person name="Poehlein A."/>
            <person name="Schiel-Bengelsdorf B."/>
            <person name="Gottschalk G."/>
            <person name="Duerre P."/>
            <person name="Daniel R."/>
        </authorList>
    </citation>
    <scope>NUCLEOTIDE SEQUENCE [LARGE SCALE GENOMIC DNA]</scope>
    <source>
        <strain evidence="1 2">DSM 1496</strain>
    </source>
</reference>
<organism evidence="1 2">
    <name type="scientific">Clostridium aceticum</name>
    <dbReference type="NCBI Taxonomy" id="84022"/>
    <lineage>
        <taxon>Bacteria</taxon>
        <taxon>Bacillati</taxon>
        <taxon>Bacillota</taxon>
        <taxon>Clostridia</taxon>
        <taxon>Eubacteriales</taxon>
        <taxon>Clostridiaceae</taxon>
        <taxon>Clostridium</taxon>
    </lineage>
</organism>
<dbReference type="KEGG" id="cace:CACET_c07070"/>
<dbReference type="Proteomes" id="UP000035704">
    <property type="component" value="Chromosome"/>
</dbReference>
<proteinExistence type="predicted"/>
<evidence type="ECO:0000313" key="2">
    <source>
        <dbReference type="Proteomes" id="UP000035704"/>
    </source>
</evidence>
<accession>A0A0D8IH09</accession>
<dbReference type="PATRIC" id="fig|84022.5.peg.1380"/>
<dbReference type="Gene3D" id="3.90.1010.20">
    <property type="match status" value="1"/>
</dbReference>
<name>A0A0D8IH09_9CLOT</name>
<keyword evidence="2" id="KW-1185">Reference proteome</keyword>
<protein>
    <submittedName>
        <fullName evidence="1">Uncharacterized protein</fullName>
    </submittedName>
</protein>
<gene>
    <name evidence="1" type="ORF">CACET_c07070</name>
</gene>
<evidence type="ECO:0000313" key="1">
    <source>
        <dbReference type="EMBL" id="AKL94217.1"/>
    </source>
</evidence>
<dbReference type="OrthoDB" id="307864at2"/>
<dbReference type="GO" id="GO:0016020">
    <property type="term" value="C:membrane"/>
    <property type="evidence" value="ECO:0007669"/>
    <property type="project" value="InterPro"/>
</dbReference>
<dbReference type="GO" id="GO:0010181">
    <property type="term" value="F:FMN binding"/>
    <property type="evidence" value="ECO:0007669"/>
    <property type="project" value="InterPro"/>
</dbReference>